<dbReference type="EMBL" id="KQ983051">
    <property type="protein sequence ID" value="KYQ47827.1"/>
    <property type="molecule type" value="Genomic_DNA"/>
</dbReference>
<dbReference type="AlphaFoldDB" id="A0A151WJ01"/>
<dbReference type="Proteomes" id="UP000075809">
    <property type="component" value="Unassembled WGS sequence"/>
</dbReference>
<reference evidence="2 3" key="1">
    <citation type="submission" date="2015-09" db="EMBL/GenBank/DDBJ databases">
        <title>Trachymyrmex zeteki WGS genome.</title>
        <authorList>
            <person name="Nygaard S."/>
            <person name="Hu H."/>
            <person name="Boomsma J."/>
            <person name="Zhang G."/>
        </authorList>
    </citation>
    <scope>NUCLEOTIDE SEQUENCE [LARGE SCALE GENOMIC DNA]</scope>
    <source>
        <strain evidence="2">Tzet28-1</strain>
        <tissue evidence="2">Whole body</tissue>
    </source>
</reference>
<evidence type="ECO:0000313" key="3">
    <source>
        <dbReference type="Proteomes" id="UP000075809"/>
    </source>
</evidence>
<keyword evidence="3" id="KW-1185">Reference proteome</keyword>
<accession>A0A151WJ01</accession>
<protein>
    <submittedName>
        <fullName evidence="2">Uncharacterized protein</fullName>
    </submittedName>
</protein>
<proteinExistence type="predicted"/>
<gene>
    <name evidence="2" type="ORF">ALC60_13143</name>
</gene>
<feature type="region of interest" description="Disordered" evidence="1">
    <location>
        <begin position="140"/>
        <end position="176"/>
    </location>
</feature>
<feature type="non-terminal residue" evidence="2">
    <location>
        <position position="1"/>
    </location>
</feature>
<name>A0A151WJ01_9HYME</name>
<organism evidence="2 3">
    <name type="scientific">Mycetomoellerius zeteki</name>
    <dbReference type="NCBI Taxonomy" id="64791"/>
    <lineage>
        <taxon>Eukaryota</taxon>
        <taxon>Metazoa</taxon>
        <taxon>Ecdysozoa</taxon>
        <taxon>Arthropoda</taxon>
        <taxon>Hexapoda</taxon>
        <taxon>Insecta</taxon>
        <taxon>Pterygota</taxon>
        <taxon>Neoptera</taxon>
        <taxon>Endopterygota</taxon>
        <taxon>Hymenoptera</taxon>
        <taxon>Apocrita</taxon>
        <taxon>Aculeata</taxon>
        <taxon>Formicoidea</taxon>
        <taxon>Formicidae</taxon>
        <taxon>Myrmicinae</taxon>
        <taxon>Mycetomoellerius</taxon>
    </lineage>
</organism>
<evidence type="ECO:0000256" key="1">
    <source>
        <dbReference type="SAM" id="MobiDB-lite"/>
    </source>
</evidence>
<dbReference type="STRING" id="64791.A0A151WJ01"/>
<evidence type="ECO:0000313" key="2">
    <source>
        <dbReference type="EMBL" id="KYQ47827.1"/>
    </source>
</evidence>
<feature type="region of interest" description="Disordered" evidence="1">
    <location>
        <begin position="1"/>
        <end position="25"/>
    </location>
</feature>
<feature type="compositionally biased region" description="Basic and acidic residues" evidence="1">
    <location>
        <begin position="156"/>
        <end position="176"/>
    </location>
</feature>
<sequence length="176" mass="20824">KGRGEREGEASTESTGSGKGRGERIEGWEVERRQFFEVRGVELESWQKRERDGKRVWEELWERDRELQKVERWDKIRVSEFNRWNGWVKGEGIPEYLRKGWRSWEGCRAWRNGEVGGWPKVVGRILGGEGEGEEWMREVEEERGRMRVGESNCGGGRERGEKREGRNRKERESVTV</sequence>